<name>D1P5D7_9GAMM</name>
<dbReference type="AlphaFoldDB" id="D1P5D7"/>
<evidence type="ECO:0000313" key="1">
    <source>
        <dbReference type="EMBL" id="EFB71498.1"/>
    </source>
</evidence>
<keyword evidence="2" id="KW-1185">Reference proteome</keyword>
<reference evidence="1" key="1">
    <citation type="submission" date="2009-12" db="EMBL/GenBank/DDBJ databases">
        <authorList>
            <person name="Weinstock G."/>
            <person name="Sodergren E."/>
            <person name="Clifton S."/>
            <person name="Fulton L."/>
            <person name="Fulton B."/>
            <person name="Courtney L."/>
            <person name="Fronick C."/>
            <person name="Harrison M."/>
            <person name="Strong C."/>
            <person name="Farmer C."/>
            <person name="Delahaunty K."/>
            <person name="Markovic C."/>
            <person name="Hall O."/>
            <person name="Minx P."/>
            <person name="Tomlinson C."/>
            <person name="Mitreva M."/>
            <person name="Nelson J."/>
            <person name="Hou S."/>
            <person name="Wollam A."/>
            <person name="Pepin K.H."/>
            <person name="Johnson M."/>
            <person name="Bhonagiri V."/>
            <person name="Nash W.E."/>
            <person name="Warren W."/>
            <person name="Chinwalla A."/>
            <person name="Mardis E.R."/>
            <person name="Wilson R.K."/>
        </authorList>
    </citation>
    <scope>NUCLEOTIDE SEQUENCE [LARGE SCALE GENOMIC DNA]</scope>
    <source>
        <strain evidence="1">DSM 4541</strain>
    </source>
</reference>
<accession>D1P5D7</accession>
<comment type="caution">
    <text evidence="1">The sequence shown here is derived from an EMBL/GenBank/DDBJ whole genome shotgun (WGS) entry which is preliminary data.</text>
</comment>
<dbReference type="HOGENOM" id="CLU_3172057_0_0_6"/>
<evidence type="ECO:0000313" key="2">
    <source>
        <dbReference type="Proteomes" id="UP000005512"/>
    </source>
</evidence>
<dbReference type="EMBL" id="ABXV02000039">
    <property type="protein sequence ID" value="EFB71498.1"/>
    <property type="molecule type" value="Genomic_DNA"/>
</dbReference>
<organism evidence="1 2">
    <name type="scientific">Providencia rustigianii DSM 4541</name>
    <dbReference type="NCBI Taxonomy" id="500637"/>
    <lineage>
        <taxon>Bacteria</taxon>
        <taxon>Pseudomonadati</taxon>
        <taxon>Pseudomonadota</taxon>
        <taxon>Gammaproteobacteria</taxon>
        <taxon>Enterobacterales</taxon>
        <taxon>Morganellaceae</taxon>
        <taxon>Providencia</taxon>
    </lineage>
</organism>
<dbReference type="Proteomes" id="UP000005512">
    <property type="component" value="Unassembled WGS sequence"/>
</dbReference>
<proteinExistence type="predicted"/>
<sequence>MDRSFFMQSITVIWMLTQQDRHAILLNVAFSQSLILKVPQCYWVLYK</sequence>
<protein>
    <submittedName>
        <fullName evidence="1">Uncharacterized protein</fullName>
    </submittedName>
</protein>
<gene>
    <name evidence="1" type="ORF">PROVRUST_07442</name>
</gene>